<evidence type="ECO:0000313" key="3">
    <source>
        <dbReference type="Proteomes" id="UP000610846"/>
    </source>
</evidence>
<dbReference type="RefSeq" id="WP_191829621.1">
    <property type="nucleotide sequence ID" value="NZ_JACYHB010000011.1"/>
</dbReference>
<dbReference type="GO" id="GO:0005886">
    <property type="term" value="C:plasma membrane"/>
    <property type="evidence" value="ECO:0007669"/>
    <property type="project" value="TreeGrafter"/>
</dbReference>
<gene>
    <name evidence="2" type="ORF">IF651_13390</name>
</gene>
<dbReference type="PANTHER" id="PTHR34989:SF1">
    <property type="entry name" value="PROTEIN HDED"/>
    <property type="match status" value="1"/>
</dbReference>
<proteinExistence type="predicted"/>
<keyword evidence="3" id="KW-1185">Reference proteome</keyword>
<dbReference type="AlphaFoldDB" id="A0A927J1A2"/>
<keyword evidence="1" id="KW-0472">Membrane</keyword>
<keyword evidence="1" id="KW-1133">Transmembrane helix</keyword>
<dbReference type="InterPro" id="IPR052712">
    <property type="entry name" value="Acid_resist_chaperone_HdeD"/>
</dbReference>
<feature type="transmembrane region" description="Helical" evidence="1">
    <location>
        <begin position="46"/>
        <end position="64"/>
    </location>
</feature>
<accession>A0A927J1A2</accession>
<dbReference type="EMBL" id="JACYHB010000011">
    <property type="protein sequence ID" value="MBD8080048.1"/>
    <property type="molecule type" value="Genomic_DNA"/>
</dbReference>
<dbReference type="PANTHER" id="PTHR34989">
    <property type="entry name" value="PROTEIN HDED"/>
    <property type="match status" value="1"/>
</dbReference>
<protein>
    <submittedName>
        <fullName evidence="2">DUF308 domain-containing protein</fullName>
    </submittedName>
</protein>
<feature type="transmembrane region" description="Helical" evidence="1">
    <location>
        <begin position="104"/>
        <end position="125"/>
    </location>
</feature>
<dbReference type="InterPro" id="IPR005325">
    <property type="entry name" value="DUF308_memb"/>
</dbReference>
<sequence length="213" mass="22491">MAQDGKMSDRTLGTARKLWGLVYVRGAAYLGVGAALFWVPDEGLTWLRWLVGLVIAAQGALLIVEGRPGEEDRGEVLSWRFVAGIVSVVAGILIVAWPSMTGPLLLTVVGIWACLAAVIGVVGALRERSSHAVAWDWHLVNAALWFVLGVGMLTRPTDDITTSAMLIGLYLLVSGLVLLVGGFSTSTRLRDERAAASAAPADTLAPPPEPGLP</sequence>
<reference evidence="2" key="1">
    <citation type="journal article" date="2018" name="Curr. Microbiol.">
        <title>Cellulosimicrobium arenosum sp. nov., Isolated from Marine Sediment Sand.</title>
        <authorList>
            <person name="Oh M."/>
            <person name="Kim J.H."/>
            <person name="Yoon J.H."/>
            <person name="Schumann P."/>
            <person name="Kim W."/>
        </authorList>
    </citation>
    <scope>NUCLEOTIDE SEQUENCE</scope>
    <source>
        <strain evidence="2">KCTC 49039</strain>
    </source>
</reference>
<evidence type="ECO:0000313" key="2">
    <source>
        <dbReference type="EMBL" id="MBD8080048.1"/>
    </source>
</evidence>
<reference evidence="2" key="2">
    <citation type="submission" date="2020-09" db="EMBL/GenBank/DDBJ databases">
        <authorList>
            <person name="Yu Y."/>
        </authorList>
    </citation>
    <scope>NUCLEOTIDE SEQUENCE</scope>
    <source>
        <strain evidence="2">KCTC 49039</strain>
    </source>
</reference>
<feature type="transmembrane region" description="Helical" evidence="1">
    <location>
        <begin position="21"/>
        <end position="40"/>
    </location>
</feature>
<keyword evidence="1" id="KW-0812">Transmembrane</keyword>
<name>A0A927J1A2_9MICO</name>
<feature type="transmembrane region" description="Helical" evidence="1">
    <location>
        <begin position="160"/>
        <end position="183"/>
    </location>
</feature>
<feature type="transmembrane region" description="Helical" evidence="1">
    <location>
        <begin position="76"/>
        <end position="98"/>
    </location>
</feature>
<dbReference type="Pfam" id="PF03729">
    <property type="entry name" value="DUF308"/>
    <property type="match status" value="1"/>
</dbReference>
<dbReference type="Proteomes" id="UP000610846">
    <property type="component" value="Unassembled WGS sequence"/>
</dbReference>
<comment type="caution">
    <text evidence="2">The sequence shown here is derived from an EMBL/GenBank/DDBJ whole genome shotgun (WGS) entry which is preliminary data.</text>
</comment>
<evidence type="ECO:0000256" key="1">
    <source>
        <dbReference type="SAM" id="Phobius"/>
    </source>
</evidence>
<feature type="transmembrane region" description="Helical" evidence="1">
    <location>
        <begin position="137"/>
        <end position="154"/>
    </location>
</feature>
<organism evidence="2 3">
    <name type="scientific">Cellulosimicrobium arenosum</name>
    <dbReference type="NCBI Taxonomy" id="2708133"/>
    <lineage>
        <taxon>Bacteria</taxon>
        <taxon>Bacillati</taxon>
        <taxon>Actinomycetota</taxon>
        <taxon>Actinomycetes</taxon>
        <taxon>Micrococcales</taxon>
        <taxon>Promicromonosporaceae</taxon>
        <taxon>Cellulosimicrobium</taxon>
    </lineage>
</organism>